<keyword evidence="1" id="KW-1133">Transmembrane helix</keyword>
<gene>
    <name evidence="2" type="ORF">GRI42_09695</name>
</gene>
<dbReference type="EMBL" id="WTYF01000004">
    <property type="protein sequence ID" value="MXO51573.1"/>
    <property type="molecule type" value="Genomic_DNA"/>
</dbReference>
<reference evidence="2 3" key="1">
    <citation type="submission" date="2019-12" db="EMBL/GenBank/DDBJ databases">
        <title>Genomic-based taxomic classification of the family Erythrobacteraceae.</title>
        <authorList>
            <person name="Xu L."/>
        </authorList>
    </citation>
    <scope>NUCLEOTIDE SEQUENCE [LARGE SCALE GENOMIC DNA]</scope>
    <source>
        <strain evidence="2 3">DSM 16225</strain>
    </source>
</reference>
<comment type="caution">
    <text evidence="2">The sequence shown here is derived from an EMBL/GenBank/DDBJ whole genome shotgun (WGS) entry which is preliminary data.</text>
</comment>
<protein>
    <submittedName>
        <fullName evidence="2">Exopolysaccharide biosynthesis protein</fullName>
    </submittedName>
</protein>
<dbReference type="AlphaFoldDB" id="A0A844Y2M5"/>
<organism evidence="2 3">
    <name type="scientific">Qipengyuania gaetbuli</name>
    <dbReference type="NCBI Taxonomy" id="266952"/>
    <lineage>
        <taxon>Bacteria</taxon>
        <taxon>Pseudomonadati</taxon>
        <taxon>Pseudomonadota</taxon>
        <taxon>Alphaproteobacteria</taxon>
        <taxon>Sphingomonadales</taxon>
        <taxon>Erythrobacteraceae</taxon>
        <taxon>Qipengyuania</taxon>
    </lineage>
</organism>
<keyword evidence="3" id="KW-1185">Reference proteome</keyword>
<name>A0A844Y2M5_9SPHN</name>
<proteinExistence type="predicted"/>
<dbReference type="PANTHER" id="PTHR41795">
    <property type="entry name" value="EXOPOLYSACCHARIDE SYNTHESIS PROTEIN"/>
    <property type="match status" value="1"/>
</dbReference>
<dbReference type="Pfam" id="PF06055">
    <property type="entry name" value="ExoD"/>
    <property type="match status" value="1"/>
</dbReference>
<accession>A0A844Y2M5</accession>
<keyword evidence="1" id="KW-0812">Transmembrane</keyword>
<evidence type="ECO:0000256" key="1">
    <source>
        <dbReference type="SAM" id="Phobius"/>
    </source>
</evidence>
<dbReference type="PIRSF" id="PIRSF033239">
    <property type="entry name" value="ExoD"/>
    <property type="match status" value="1"/>
</dbReference>
<sequence>MSDHQPEGVEDVLGELDDLAAKGEKVRIGDVLDDFGGRSFGPFIMLPALLEITPVGGIPGVPTFLAVVIGLVAVQLLLGKDHIWMPQWLQDRAVESRKLHKGIGKLRGIAHWLDEHSHGRLEALTKGIWVRIAAAVVILLCLTVPPLEFLPFASSGPMLAITAIGLALTVRDGAIMLLSMLLAVAALGGGTYYYSTSEEGGDGGMARLEWVSNSIPA</sequence>
<dbReference type="InterPro" id="IPR010331">
    <property type="entry name" value="ExoD"/>
</dbReference>
<evidence type="ECO:0000313" key="3">
    <source>
        <dbReference type="Proteomes" id="UP000444185"/>
    </source>
</evidence>
<feature type="transmembrane region" description="Helical" evidence="1">
    <location>
        <begin position="177"/>
        <end position="195"/>
    </location>
</feature>
<dbReference type="OrthoDB" id="7949130at2"/>
<feature type="transmembrane region" description="Helical" evidence="1">
    <location>
        <begin position="55"/>
        <end position="78"/>
    </location>
</feature>
<evidence type="ECO:0000313" key="2">
    <source>
        <dbReference type="EMBL" id="MXO51573.1"/>
    </source>
</evidence>
<dbReference type="Proteomes" id="UP000444185">
    <property type="component" value="Unassembled WGS sequence"/>
</dbReference>
<dbReference type="PANTHER" id="PTHR41795:SF1">
    <property type="entry name" value="EXOPOLYSACCHARIDE SYNTHESIS PROTEIN"/>
    <property type="match status" value="1"/>
</dbReference>
<keyword evidence="1" id="KW-0472">Membrane</keyword>
<feature type="transmembrane region" description="Helical" evidence="1">
    <location>
        <begin position="128"/>
        <end position="146"/>
    </location>
</feature>
<dbReference type="RefSeq" id="WP_160608296.1">
    <property type="nucleotide sequence ID" value="NZ_WTYF01000004.1"/>
</dbReference>